<evidence type="ECO:0000313" key="1">
    <source>
        <dbReference type="EMBL" id="TQN43693.1"/>
    </source>
</evidence>
<organism evidence="1 2">
    <name type="scientific">Blastococcus colisei</name>
    <dbReference type="NCBI Taxonomy" id="1564162"/>
    <lineage>
        <taxon>Bacteria</taxon>
        <taxon>Bacillati</taxon>
        <taxon>Actinomycetota</taxon>
        <taxon>Actinomycetes</taxon>
        <taxon>Geodermatophilales</taxon>
        <taxon>Geodermatophilaceae</taxon>
        <taxon>Blastococcus</taxon>
    </lineage>
</organism>
<dbReference type="OrthoDB" id="4943016at2"/>
<proteinExistence type="predicted"/>
<sequence length="149" mass="14682">MSRRSRPAAATAHAGGAGGPLVAVCQGRRCSALRELAGGQAAVPELRDAVGGTRGAVLVTLDCPGACALAAVAAVAHWDGGEGGAGRAVWLSGVDDRGRAGALVEWVRAGGPPPRLRPDLAVPPALADAVVGVGPPPRLADGRRPPVDG</sequence>
<accession>A0A543PHX9</accession>
<dbReference type="RefSeq" id="WP_142026153.1">
    <property type="nucleotide sequence ID" value="NZ_VFQE01000001.1"/>
</dbReference>
<protein>
    <submittedName>
        <fullName evidence="1">Uncharacterized protein</fullName>
    </submittedName>
</protein>
<name>A0A543PHX9_9ACTN</name>
<keyword evidence="2" id="KW-1185">Reference proteome</keyword>
<dbReference type="AlphaFoldDB" id="A0A543PHX9"/>
<reference evidence="1 2" key="1">
    <citation type="submission" date="2019-06" db="EMBL/GenBank/DDBJ databases">
        <title>Sequencing the genomes of 1000 actinobacteria strains.</title>
        <authorList>
            <person name="Klenk H.-P."/>
        </authorList>
    </citation>
    <scope>NUCLEOTIDE SEQUENCE [LARGE SCALE GENOMIC DNA]</scope>
    <source>
        <strain evidence="1 2">DSM 46837</strain>
    </source>
</reference>
<evidence type="ECO:0000313" key="2">
    <source>
        <dbReference type="Proteomes" id="UP000319865"/>
    </source>
</evidence>
<dbReference type="EMBL" id="VFQE01000001">
    <property type="protein sequence ID" value="TQN43693.1"/>
    <property type="molecule type" value="Genomic_DNA"/>
</dbReference>
<dbReference type="Proteomes" id="UP000319865">
    <property type="component" value="Unassembled WGS sequence"/>
</dbReference>
<gene>
    <name evidence="1" type="ORF">FHU33_3154</name>
</gene>
<comment type="caution">
    <text evidence="1">The sequence shown here is derived from an EMBL/GenBank/DDBJ whole genome shotgun (WGS) entry which is preliminary data.</text>
</comment>